<dbReference type="SUPFAM" id="SSF53597">
    <property type="entry name" value="Dihydrofolate reductase-like"/>
    <property type="match status" value="1"/>
</dbReference>
<keyword evidence="6 8" id="KW-0560">Oxidoreductase</keyword>
<accession>A0ABP7LAX6</accession>
<dbReference type="PANTHER" id="PTHR48069:SF3">
    <property type="entry name" value="DIHYDROFOLATE REDUCTASE"/>
    <property type="match status" value="1"/>
</dbReference>
<dbReference type="InterPro" id="IPR024072">
    <property type="entry name" value="DHFR-like_dom_sf"/>
</dbReference>
<dbReference type="PANTHER" id="PTHR48069">
    <property type="entry name" value="DIHYDROFOLATE REDUCTASE"/>
    <property type="match status" value="1"/>
</dbReference>
<feature type="domain" description="DHFR" evidence="10">
    <location>
        <begin position="20"/>
        <end position="183"/>
    </location>
</feature>
<keyword evidence="4 8" id="KW-0554">One-carbon metabolism</keyword>
<evidence type="ECO:0000256" key="2">
    <source>
        <dbReference type="ARBA" id="ARBA00009539"/>
    </source>
</evidence>
<dbReference type="PRINTS" id="PR00070">
    <property type="entry name" value="DHFR"/>
</dbReference>
<dbReference type="EC" id="1.5.1.3" evidence="3 8"/>
<dbReference type="RefSeq" id="WP_344701906.1">
    <property type="nucleotide sequence ID" value="NZ_BAAAZT010000019.1"/>
</dbReference>
<evidence type="ECO:0000259" key="10">
    <source>
        <dbReference type="PROSITE" id="PS51330"/>
    </source>
</evidence>
<gene>
    <name evidence="11" type="ORF">GCM10022228_04600</name>
</gene>
<evidence type="ECO:0000313" key="12">
    <source>
        <dbReference type="Proteomes" id="UP001500133"/>
    </source>
</evidence>
<evidence type="ECO:0000256" key="3">
    <source>
        <dbReference type="ARBA" id="ARBA00012856"/>
    </source>
</evidence>
<dbReference type="InterPro" id="IPR012259">
    <property type="entry name" value="DHFR"/>
</dbReference>
<comment type="function">
    <text evidence="7 8">Key enzyme in folate metabolism. Catalyzes an essential reaction for de novo glycine and purine synthesis, and for DNA precursor synthesis.</text>
</comment>
<dbReference type="PROSITE" id="PS51330">
    <property type="entry name" value="DHFR_2"/>
    <property type="match status" value="1"/>
</dbReference>
<evidence type="ECO:0000256" key="9">
    <source>
        <dbReference type="RuleBase" id="RU004474"/>
    </source>
</evidence>
<dbReference type="PROSITE" id="PS00075">
    <property type="entry name" value="DHFR_1"/>
    <property type="match status" value="1"/>
</dbReference>
<organism evidence="11 12">
    <name type="scientific">Halomonas cibimaris</name>
    <dbReference type="NCBI Taxonomy" id="657012"/>
    <lineage>
        <taxon>Bacteria</taxon>
        <taxon>Pseudomonadati</taxon>
        <taxon>Pseudomonadota</taxon>
        <taxon>Gammaproteobacteria</taxon>
        <taxon>Oceanospirillales</taxon>
        <taxon>Halomonadaceae</taxon>
        <taxon>Halomonas</taxon>
    </lineage>
</organism>
<dbReference type="EMBL" id="BAAAZT010000019">
    <property type="protein sequence ID" value="GAA3896882.1"/>
    <property type="molecule type" value="Genomic_DNA"/>
</dbReference>
<proteinExistence type="inferred from homology"/>
<comment type="caution">
    <text evidence="11">The sequence shown here is derived from an EMBL/GenBank/DDBJ whole genome shotgun (WGS) entry which is preliminary data.</text>
</comment>
<evidence type="ECO:0000256" key="5">
    <source>
        <dbReference type="ARBA" id="ARBA00022857"/>
    </source>
</evidence>
<keyword evidence="5 8" id="KW-0521">NADP</keyword>
<dbReference type="Pfam" id="PF00186">
    <property type="entry name" value="DHFR_1"/>
    <property type="match status" value="1"/>
</dbReference>
<comment type="pathway">
    <text evidence="1 8">Cofactor biosynthesis; tetrahydrofolate biosynthesis; 5,6,7,8-tetrahydrofolate from 7,8-dihydrofolate: step 1/1.</text>
</comment>
<sequence>MTARNSASAFAWPDAAPLVPVAMIAAMSRSRVIGVDGTLPWHLPEDLQFFKRMTQAKPVVMGRKTFASIGRALPGRRNIVITRDTAFAHPDVEVCHSLTQALTLADRYATVEAAEEIMVIGGGDVYAQAMPYAERLYLTEVDAELAGDTYFPAIDAARWRETRRRAGAAAEGQPGYDFVTYERRAT</sequence>
<keyword evidence="12" id="KW-1185">Reference proteome</keyword>
<evidence type="ECO:0000313" key="11">
    <source>
        <dbReference type="EMBL" id="GAA3896882.1"/>
    </source>
</evidence>
<dbReference type="InterPro" id="IPR001796">
    <property type="entry name" value="DHFR_dom"/>
</dbReference>
<dbReference type="PIRSF" id="PIRSF000194">
    <property type="entry name" value="DHFR"/>
    <property type="match status" value="1"/>
</dbReference>
<evidence type="ECO:0000256" key="8">
    <source>
        <dbReference type="PIRNR" id="PIRNR000194"/>
    </source>
</evidence>
<evidence type="ECO:0000256" key="7">
    <source>
        <dbReference type="ARBA" id="ARBA00025067"/>
    </source>
</evidence>
<dbReference type="InterPro" id="IPR017925">
    <property type="entry name" value="DHFR_CS"/>
</dbReference>
<protein>
    <recommendedName>
        <fullName evidence="3 8">Dihydrofolate reductase</fullName>
        <ecNumber evidence="3 8">1.5.1.3</ecNumber>
    </recommendedName>
</protein>
<name>A0ABP7LAX6_9GAMM</name>
<dbReference type="Gene3D" id="3.40.430.10">
    <property type="entry name" value="Dihydrofolate Reductase, subunit A"/>
    <property type="match status" value="1"/>
</dbReference>
<comment type="catalytic activity">
    <reaction evidence="8">
        <text>(6S)-5,6,7,8-tetrahydrofolate + NADP(+) = 7,8-dihydrofolate + NADPH + H(+)</text>
        <dbReference type="Rhea" id="RHEA:15009"/>
        <dbReference type="ChEBI" id="CHEBI:15378"/>
        <dbReference type="ChEBI" id="CHEBI:57451"/>
        <dbReference type="ChEBI" id="CHEBI:57453"/>
        <dbReference type="ChEBI" id="CHEBI:57783"/>
        <dbReference type="ChEBI" id="CHEBI:58349"/>
        <dbReference type="EC" id="1.5.1.3"/>
    </reaction>
</comment>
<reference evidence="12" key="1">
    <citation type="journal article" date="2019" name="Int. J. Syst. Evol. Microbiol.">
        <title>The Global Catalogue of Microorganisms (GCM) 10K type strain sequencing project: providing services to taxonomists for standard genome sequencing and annotation.</title>
        <authorList>
            <consortium name="The Broad Institute Genomics Platform"/>
            <consortium name="The Broad Institute Genome Sequencing Center for Infectious Disease"/>
            <person name="Wu L."/>
            <person name="Ma J."/>
        </authorList>
    </citation>
    <scope>NUCLEOTIDE SEQUENCE [LARGE SCALE GENOMIC DNA]</scope>
    <source>
        <strain evidence="12">JCM 16914</strain>
    </source>
</reference>
<evidence type="ECO:0000256" key="4">
    <source>
        <dbReference type="ARBA" id="ARBA00022563"/>
    </source>
</evidence>
<comment type="similarity">
    <text evidence="2 8 9">Belongs to the dihydrofolate reductase family.</text>
</comment>
<evidence type="ECO:0000256" key="6">
    <source>
        <dbReference type="ARBA" id="ARBA00023002"/>
    </source>
</evidence>
<evidence type="ECO:0000256" key="1">
    <source>
        <dbReference type="ARBA" id="ARBA00004903"/>
    </source>
</evidence>
<dbReference type="Proteomes" id="UP001500133">
    <property type="component" value="Unassembled WGS sequence"/>
</dbReference>
<dbReference type="CDD" id="cd00209">
    <property type="entry name" value="DHFR"/>
    <property type="match status" value="1"/>
</dbReference>